<keyword evidence="4 8" id="KW-0812">Transmembrane</keyword>
<comment type="caution">
    <text evidence="10">The sequence shown here is derived from an EMBL/GenBank/DDBJ whole genome shotgun (WGS) entry which is preliminary data.</text>
</comment>
<dbReference type="InterPro" id="IPR050256">
    <property type="entry name" value="Glycosyltransferase_2"/>
</dbReference>
<proteinExistence type="predicted"/>
<keyword evidence="7 8" id="KW-0472">Membrane</keyword>
<dbReference type="CDD" id="cd04179">
    <property type="entry name" value="DPM_DPG-synthase_like"/>
    <property type="match status" value="1"/>
</dbReference>
<keyword evidence="5" id="KW-0448">Lipopolysaccharide biosynthesis</keyword>
<dbReference type="AlphaFoldDB" id="A0A0G0EC47"/>
<dbReference type="PANTHER" id="PTHR48090:SF3">
    <property type="entry name" value="UNDECAPRENYL-PHOSPHATE 4-DEOXY-4-FORMAMIDO-L-ARABINOSE TRANSFERASE"/>
    <property type="match status" value="1"/>
</dbReference>
<evidence type="ECO:0000259" key="9">
    <source>
        <dbReference type="Pfam" id="PF00535"/>
    </source>
</evidence>
<evidence type="ECO:0000313" key="11">
    <source>
        <dbReference type="Proteomes" id="UP000034457"/>
    </source>
</evidence>
<dbReference type="EMBL" id="LBQC01000012">
    <property type="protein sequence ID" value="KKP72810.1"/>
    <property type="molecule type" value="Genomic_DNA"/>
</dbReference>
<dbReference type="SUPFAM" id="SSF53448">
    <property type="entry name" value="Nucleotide-diphospho-sugar transferases"/>
    <property type="match status" value="1"/>
</dbReference>
<organism evidence="10 11">
    <name type="scientific">Candidatus Roizmanbacteria bacterium GW2011_GWA2_35_19</name>
    <dbReference type="NCBI Taxonomy" id="1618478"/>
    <lineage>
        <taxon>Bacteria</taxon>
        <taxon>Candidatus Roizmaniibacteriota</taxon>
    </lineage>
</organism>
<evidence type="ECO:0000256" key="2">
    <source>
        <dbReference type="ARBA" id="ARBA00022676"/>
    </source>
</evidence>
<dbReference type="Proteomes" id="UP000034457">
    <property type="component" value="Unassembled WGS sequence"/>
</dbReference>
<accession>A0A0G0EC47</accession>
<dbReference type="InterPro" id="IPR001173">
    <property type="entry name" value="Glyco_trans_2-like"/>
</dbReference>
<dbReference type="GO" id="GO:0009103">
    <property type="term" value="P:lipopolysaccharide biosynthetic process"/>
    <property type="evidence" value="ECO:0007669"/>
    <property type="project" value="UniProtKB-KW"/>
</dbReference>
<keyword evidence="1" id="KW-1003">Cell membrane</keyword>
<reference evidence="10 11" key="1">
    <citation type="journal article" date="2015" name="Nature">
        <title>rRNA introns, odd ribosomes, and small enigmatic genomes across a large radiation of phyla.</title>
        <authorList>
            <person name="Brown C.T."/>
            <person name="Hug L.A."/>
            <person name="Thomas B.C."/>
            <person name="Sharon I."/>
            <person name="Castelle C.J."/>
            <person name="Singh A."/>
            <person name="Wilkins M.J."/>
            <person name="Williams K.H."/>
            <person name="Banfield J.F."/>
        </authorList>
    </citation>
    <scope>NUCLEOTIDE SEQUENCE [LARGE SCALE GENOMIC DNA]</scope>
</reference>
<dbReference type="Gene3D" id="3.90.550.10">
    <property type="entry name" value="Spore Coat Polysaccharide Biosynthesis Protein SpsA, Chain A"/>
    <property type="match status" value="1"/>
</dbReference>
<name>A0A0G0EC47_9BACT</name>
<evidence type="ECO:0000256" key="6">
    <source>
        <dbReference type="ARBA" id="ARBA00022989"/>
    </source>
</evidence>
<evidence type="ECO:0000256" key="7">
    <source>
        <dbReference type="ARBA" id="ARBA00023136"/>
    </source>
</evidence>
<keyword evidence="3 10" id="KW-0808">Transferase</keyword>
<dbReference type="GO" id="GO:0005886">
    <property type="term" value="C:plasma membrane"/>
    <property type="evidence" value="ECO:0007669"/>
    <property type="project" value="TreeGrafter"/>
</dbReference>
<dbReference type="PANTHER" id="PTHR48090">
    <property type="entry name" value="UNDECAPRENYL-PHOSPHATE 4-DEOXY-4-FORMAMIDO-L-ARABINOSE TRANSFERASE-RELATED"/>
    <property type="match status" value="1"/>
</dbReference>
<keyword evidence="2" id="KW-0328">Glycosyltransferase</keyword>
<evidence type="ECO:0000256" key="3">
    <source>
        <dbReference type="ARBA" id="ARBA00022679"/>
    </source>
</evidence>
<feature type="domain" description="Glycosyltransferase 2-like" evidence="9">
    <location>
        <begin position="3"/>
        <end position="139"/>
    </location>
</feature>
<dbReference type="STRING" id="1618478.UR68_C0012G0003"/>
<dbReference type="GO" id="GO:0016757">
    <property type="term" value="F:glycosyltransferase activity"/>
    <property type="evidence" value="ECO:0007669"/>
    <property type="project" value="UniProtKB-KW"/>
</dbReference>
<gene>
    <name evidence="10" type="ORF">UR68_C0012G0003</name>
</gene>
<keyword evidence="6 8" id="KW-1133">Transmembrane helix</keyword>
<evidence type="ECO:0000256" key="5">
    <source>
        <dbReference type="ARBA" id="ARBA00022985"/>
    </source>
</evidence>
<feature type="transmembrane region" description="Helical" evidence="8">
    <location>
        <begin position="271"/>
        <end position="297"/>
    </location>
</feature>
<dbReference type="Pfam" id="PF00535">
    <property type="entry name" value="Glycos_transf_2"/>
    <property type="match status" value="1"/>
</dbReference>
<evidence type="ECO:0000256" key="1">
    <source>
        <dbReference type="ARBA" id="ARBA00022475"/>
    </source>
</evidence>
<sequence>MLSIIIPFHNEKENLPILIMQLTSQLHLMEKDYEIILVDDGSTDNTISNLKCQMSNLQLKSQNLYYFTHKKKLGKGQGLKTGVENAKGETIVFMDADLQDDPSDLPRFLEKIKDGHDFVNGIRGKRNDNLLVKFYSKIVAWFLREFLHSPYTDINCGYKVFRKKVLGGFTFYGNNFRFFPLAVFYNGYKVTEINVKNNPRIYGKTKFGPSKLFTGLLDTLTAFFLYKFAERPLHFFGTIGSGVFLVGFLISLYLTIERLFFGVLLVTRPLLWLGILLIIIGIQIGMTGIIGELIVYLDHKSDKSSP</sequence>
<dbReference type="InterPro" id="IPR029044">
    <property type="entry name" value="Nucleotide-diphossugar_trans"/>
</dbReference>
<evidence type="ECO:0000256" key="8">
    <source>
        <dbReference type="SAM" id="Phobius"/>
    </source>
</evidence>
<evidence type="ECO:0000256" key="4">
    <source>
        <dbReference type="ARBA" id="ARBA00022692"/>
    </source>
</evidence>
<feature type="transmembrane region" description="Helical" evidence="8">
    <location>
        <begin position="233"/>
        <end position="256"/>
    </location>
</feature>
<evidence type="ECO:0000313" key="10">
    <source>
        <dbReference type="EMBL" id="KKP72810.1"/>
    </source>
</evidence>
<protein>
    <submittedName>
        <fullName evidence="10">Glycosyl transferase family 2</fullName>
    </submittedName>
</protein>